<dbReference type="InterPro" id="IPR004045">
    <property type="entry name" value="Glutathione_S-Trfase_N"/>
</dbReference>
<accession>A0A6I4LYF1</accession>
<dbReference type="RefSeq" id="WP_160353873.1">
    <property type="nucleotide sequence ID" value="NZ_SDWJ01000002.1"/>
</dbReference>
<dbReference type="EMBL" id="SDWJ01000002">
    <property type="protein sequence ID" value="MVZ97899.1"/>
    <property type="molecule type" value="Genomic_DNA"/>
</dbReference>
<proteinExistence type="predicted"/>
<reference evidence="3 4" key="1">
    <citation type="submission" date="2019-01" db="EMBL/GenBank/DDBJ databases">
        <title>Sphingorhabdus lacus sp.nov., isolated from an oligotrophic freshwater lake.</title>
        <authorList>
            <person name="Park M."/>
        </authorList>
    </citation>
    <scope>NUCLEOTIDE SEQUENCE [LARGE SCALE GENOMIC DNA]</scope>
    <source>
        <strain evidence="3 4">IMCC26285</strain>
    </source>
</reference>
<dbReference type="PANTHER" id="PTHR44051">
    <property type="entry name" value="GLUTATHIONE S-TRANSFERASE-RELATED"/>
    <property type="match status" value="1"/>
</dbReference>
<feature type="domain" description="GST C-terminal" evidence="2">
    <location>
        <begin position="91"/>
        <end position="211"/>
    </location>
</feature>
<dbReference type="InterPro" id="IPR010987">
    <property type="entry name" value="Glutathione-S-Trfase_C-like"/>
</dbReference>
<dbReference type="SFLD" id="SFLDS00019">
    <property type="entry name" value="Glutathione_Transferase_(cytos"/>
    <property type="match status" value="1"/>
</dbReference>
<dbReference type="PROSITE" id="PS50405">
    <property type="entry name" value="GST_CTER"/>
    <property type="match status" value="1"/>
</dbReference>
<dbReference type="GO" id="GO:0016740">
    <property type="term" value="F:transferase activity"/>
    <property type="evidence" value="ECO:0007669"/>
    <property type="project" value="UniProtKB-KW"/>
</dbReference>
<dbReference type="PROSITE" id="PS50404">
    <property type="entry name" value="GST_NTER"/>
    <property type="match status" value="1"/>
</dbReference>
<feature type="domain" description="GST N-terminal" evidence="1">
    <location>
        <begin position="1"/>
        <end position="81"/>
    </location>
</feature>
<keyword evidence="4" id="KW-1185">Reference proteome</keyword>
<dbReference type="PANTHER" id="PTHR44051:SF8">
    <property type="entry name" value="GLUTATHIONE S-TRANSFERASE GSTA"/>
    <property type="match status" value="1"/>
</dbReference>
<dbReference type="SFLD" id="SFLDG00358">
    <property type="entry name" value="Main_(cytGST)"/>
    <property type="match status" value="1"/>
</dbReference>
<dbReference type="Proteomes" id="UP000471147">
    <property type="component" value="Unassembled WGS sequence"/>
</dbReference>
<dbReference type="OrthoDB" id="9782992at2"/>
<dbReference type="CDD" id="cd00299">
    <property type="entry name" value="GST_C_family"/>
    <property type="match status" value="1"/>
</dbReference>
<dbReference type="Gene3D" id="1.20.1050.10">
    <property type="match status" value="1"/>
</dbReference>
<sequence>MTLTLYGHPFSSYTWKALIALYEKDLPFTFAMLDGEHPEYGERLTALSPVGKFPMLDDGGNIYTEASIIIEYLDRATPDKPPLVGDASDATLYIRFLDRLFDNYVMGPTQEIVGQHIPFLTPVPDEARIAREKAALDKIYAWLESHLPEQGWAAGDRFTLADCAAAPSLFYADWVHPIAAEYPRLAAYRARLLARPSIARAVDGARPYRHLFPLGAPDKD</sequence>
<evidence type="ECO:0000313" key="3">
    <source>
        <dbReference type="EMBL" id="MVZ97899.1"/>
    </source>
</evidence>
<keyword evidence="3" id="KW-0808">Transferase</keyword>
<dbReference type="SUPFAM" id="SSF52833">
    <property type="entry name" value="Thioredoxin-like"/>
    <property type="match status" value="1"/>
</dbReference>
<comment type="caution">
    <text evidence="3">The sequence shown here is derived from an EMBL/GenBank/DDBJ whole genome shotgun (WGS) entry which is preliminary data.</text>
</comment>
<dbReference type="Pfam" id="PF13417">
    <property type="entry name" value="GST_N_3"/>
    <property type="match status" value="1"/>
</dbReference>
<dbReference type="CDD" id="cd00570">
    <property type="entry name" value="GST_N_family"/>
    <property type="match status" value="1"/>
</dbReference>
<dbReference type="InterPro" id="IPR036282">
    <property type="entry name" value="Glutathione-S-Trfase_C_sf"/>
</dbReference>
<evidence type="ECO:0000259" key="1">
    <source>
        <dbReference type="PROSITE" id="PS50404"/>
    </source>
</evidence>
<organism evidence="3 4">
    <name type="scientific">Sphingorhabdus profundilacus</name>
    <dbReference type="NCBI Taxonomy" id="2509718"/>
    <lineage>
        <taxon>Bacteria</taxon>
        <taxon>Pseudomonadati</taxon>
        <taxon>Pseudomonadota</taxon>
        <taxon>Alphaproteobacteria</taxon>
        <taxon>Sphingomonadales</taxon>
        <taxon>Sphingomonadaceae</taxon>
        <taxon>Sphingorhabdus</taxon>
    </lineage>
</organism>
<protein>
    <submittedName>
        <fullName evidence="3">Glutathione S-transferase family protein</fullName>
    </submittedName>
</protein>
<gene>
    <name evidence="3" type="ORF">EUU23_09285</name>
</gene>
<dbReference type="InterPro" id="IPR040079">
    <property type="entry name" value="Glutathione_S-Trfase"/>
</dbReference>
<evidence type="ECO:0000313" key="4">
    <source>
        <dbReference type="Proteomes" id="UP000471147"/>
    </source>
</evidence>
<dbReference type="InterPro" id="IPR036249">
    <property type="entry name" value="Thioredoxin-like_sf"/>
</dbReference>
<dbReference type="Pfam" id="PF13410">
    <property type="entry name" value="GST_C_2"/>
    <property type="match status" value="1"/>
</dbReference>
<name>A0A6I4LYF1_9SPHN</name>
<dbReference type="SUPFAM" id="SSF47616">
    <property type="entry name" value="GST C-terminal domain-like"/>
    <property type="match status" value="1"/>
</dbReference>
<dbReference type="AlphaFoldDB" id="A0A6I4LYF1"/>
<evidence type="ECO:0000259" key="2">
    <source>
        <dbReference type="PROSITE" id="PS50405"/>
    </source>
</evidence>
<dbReference type="Gene3D" id="3.40.30.10">
    <property type="entry name" value="Glutaredoxin"/>
    <property type="match status" value="1"/>
</dbReference>